<evidence type="ECO:0000256" key="3">
    <source>
        <dbReference type="ARBA" id="ARBA00022989"/>
    </source>
</evidence>
<keyword evidence="2 6" id="KW-0812">Transmembrane</keyword>
<dbReference type="GO" id="GO:0008610">
    <property type="term" value="P:lipid biosynthetic process"/>
    <property type="evidence" value="ECO:0007669"/>
    <property type="project" value="InterPro"/>
</dbReference>
<proteinExistence type="predicted"/>
<name>A0AAF0E6A3_9BASI</name>
<dbReference type="GO" id="GO:0016020">
    <property type="term" value="C:membrane"/>
    <property type="evidence" value="ECO:0007669"/>
    <property type="project" value="UniProtKB-SubCell"/>
</dbReference>
<feature type="compositionally biased region" description="Pro residues" evidence="5">
    <location>
        <begin position="175"/>
        <end position="184"/>
    </location>
</feature>
<dbReference type="AlphaFoldDB" id="A0AAF0E6A3"/>
<feature type="region of interest" description="Disordered" evidence="5">
    <location>
        <begin position="167"/>
        <end position="190"/>
    </location>
</feature>
<evidence type="ECO:0000256" key="2">
    <source>
        <dbReference type="ARBA" id="ARBA00022692"/>
    </source>
</evidence>
<evidence type="ECO:0000256" key="6">
    <source>
        <dbReference type="SAM" id="Phobius"/>
    </source>
</evidence>
<accession>A0AAF0E6A3</accession>
<feature type="transmembrane region" description="Helical" evidence="6">
    <location>
        <begin position="333"/>
        <end position="354"/>
    </location>
</feature>
<feature type="compositionally biased region" description="Low complexity" evidence="5">
    <location>
        <begin position="214"/>
        <end position="247"/>
    </location>
</feature>
<sequence length="578" mass="64410">MEGVGAAEREVVSYCTKSGRGTRLIPPGTLKSVHFVKTPHYVQVSGMADFSKMLINAEGGGGELDPHGQDGLGNPIGGLVFTNAFGRKLSQAHEWHSFMDDKSYCLRVCKEGNSAWDYCKNIYDELGCNFNMPTGPDDGNDFESCEGDSAQIVGVYTENGVVSTFFQSQTQQGQPVPPPKPAPPVSQCKPFASSELEGTLKTPFAHAGTVGPVSASSNSTSAGSSSTSSTSSSTSSSSMSSSNYTGTPHRMYPKPHSDSWKYEKQLPLTHRIVKSLGILPPAIEEVRKTKLTDPVPVFEEWNQAIYILPWALAPFLVRTCLYHMDPAFQIGPWAMWTGLVFFALSFGLYWIFFLNHLARKYGYFNGGTGRDTIPYSEVPKVILEVVAGLMLRPAMVVFLTYDPAAPPSMTLWAPLQLFFFTLVEDFYYYWAHRLCHEGKSLWNLHRQHHTTKAPTTLLLGYAGQMQEVFDILGAPLVSWLTFPLPFDVFMAWMIIHISIQLHGHCGARLWHGTILTGPYLRPFGMELISEDHDLHHRHGWRESYNYGKQSGVWDTLFGTKGERIEGHNGNLLRNHFVY</sequence>
<dbReference type="GO" id="GO:0005506">
    <property type="term" value="F:iron ion binding"/>
    <property type="evidence" value="ECO:0007669"/>
    <property type="project" value="InterPro"/>
</dbReference>
<evidence type="ECO:0000259" key="7">
    <source>
        <dbReference type="Pfam" id="PF04116"/>
    </source>
</evidence>
<keyword evidence="3 6" id="KW-1133">Transmembrane helix</keyword>
<keyword evidence="9" id="KW-1185">Reference proteome</keyword>
<dbReference type="InterPro" id="IPR050307">
    <property type="entry name" value="Sterol_Desaturase_Related"/>
</dbReference>
<reference evidence="8" key="1">
    <citation type="submission" date="2023-03" db="EMBL/GenBank/DDBJ databases">
        <title>Mating type loci evolution in Malassezia.</title>
        <authorList>
            <person name="Coelho M.A."/>
        </authorList>
    </citation>
    <scope>NUCLEOTIDE SEQUENCE</scope>
    <source>
        <strain evidence="8">CBS 10434</strain>
    </source>
</reference>
<dbReference type="Proteomes" id="UP001220961">
    <property type="component" value="Chromosome 3"/>
</dbReference>
<keyword evidence="4 6" id="KW-0472">Membrane</keyword>
<dbReference type="EMBL" id="CP119910">
    <property type="protein sequence ID" value="WFD19354.1"/>
    <property type="molecule type" value="Genomic_DNA"/>
</dbReference>
<organism evidence="8 9">
    <name type="scientific">Malassezia caprae</name>
    <dbReference type="NCBI Taxonomy" id="1381934"/>
    <lineage>
        <taxon>Eukaryota</taxon>
        <taxon>Fungi</taxon>
        <taxon>Dikarya</taxon>
        <taxon>Basidiomycota</taxon>
        <taxon>Ustilaginomycotina</taxon>
        <taxon>Malasseziomycetes</taxon>
        <taxon>Malasseziales</taxon>
        <taxon>Malasseziaceae</taxon>
        <taxon>Malassezia</taxon>
    </lineage>
</organism>
<gene>
    <name evidence="8" type="ORF">MCAP1_001584</name>
</gene>
<dbReference type="InterPro" id="IPR006694">
    <property type="entry name" value="Fatty_acid_hydroxylase"/>
</dbReference>
<evidence type="ECO:0000256" key="1">
    <source>
        <dbReference type="ARBA" id="ARBA00004370"/>
    </source>
</evidence>
<dbReference type="GO" id="GO:0016491">
    <property type="term" value="F:oxidoreductase activity"/>
    <property type="evidence" value="ECO:0007669"/>
    <property type="project" value="InterPro"/>
</dbReference>
<evidence type="ECO:0000313" key="8">
    <source>
        <dbReference type="EMBL" id="WFD19354.1"/>
    </source>
</evidence>
<dbReference type="Pfam" id="PF04116">
    <property type="entry name" value="FA_hydroxylase"/>
    <property type="match status" value="1"/>
</dbReference>
<dbReference type="PANTHER" id="PTHR11863">
    <property type="entry name" value="STEROL DESATURASE"/>
    <property type="match status" value="1"/>
</dbReference>
<evidence type="ECO:0000256" key="5">
    <source>
        <dbReference type="SAM" id="MobiDB-lite"/>
    </source>
</evidence>
<comment type="subcellular location">
    <subcellularLocation>
        <location evidence="1">Membrane</location>
    </subcellularLocation>
</comment>
<evidence type="ECO:0000256" key="4">
    <source>
        <dbReference type="ARBA" id="ARBA00023136"/>
    </source>
</evidence>
<evidence type="ECO:0000313" key="9">
    <source>
        <dbReference type="Proteomes" id="UP001220961"/>
    </source>
</evidence>
<feature type="domain" description="Fatty acid hydroxylase" evidence="7">
    <location>
        <begin position="418"/>
        <end position="559"/>
    </location>
</feature>
<protein>
    <recommendedName>
        <fullName evidence="7">Fatty acid hydroxylase domain-containing protein</fullName>
    </recommendedName>
</protein>
<feature type="region of interest" description="Disordered" evidence="5">
    <location>
        <begin position="204"/>
        <end position="250"/>
    </location>
</feature>